<dbReference type="AlphaFoldDB" id="A0A1I5HFC8"/>
<dbReference type="OrthoDB" id="4401807at2"/>
<feature type="domain" description="Multidrug resistance protein MdtA-like C-terminal permuted SH3" evidence="1">
    <location>
        <begin position="277"/>
        <end position="331"/>
    </location>
</feature>
<dbReference type="GO" id="GO:0015562">
    <property type="term" value="F:efflux transmembrane transporter activity"/>
    <property type="evidence" value="ECO:0007669"/>
    <property type="project" value="TreeGrafter"/>
</dbReference>
<evidence type="ECO:0000313" key="3">
    <source>
        <dbReference type="Proteomes" id="UP000183642"/>
    </source>
</evidence>
<protein>
    <submittedName>
        <fullName evidence="2">Multidrug efflux pump subunit AcrA (Membrane-fusion protein)</fullName>
    </submittedName>
</protein>
<name>A0A1I5HFC8_9ACTN</name>
<gene>
    <name evidence="2" type="ORF">SAMN05660359_03670</name>
</gene>
<dbReference type="PANTHER" id="PTHR30469:SF38">
    <property type="entry name" value="HLYD FAMILY SECRETION PROTEIN"/>
    <property type="match status" value="1"/>
</dbReference>
<dbReference type="RefSeq" id="WP_075014965.1">
    <property type="nucleotide sequence ID" value="NZ_FOWE01000009.1"/>
</dbReference>
<reference evidence="3" key="1">
    <citation type="submission" date="2016-10" db="EMBL/GenBank/DDBJ databases">
        <authorList>
            <person name="Varghese N."/>
            <person name="Submissions S."/>
        </authorList>
    </citation>
    <scope>NUCLEOTIDE SEQUENCE [LARGE SCALE GENOMIC DNA]</scope>
    <source>
        <strain evidence="3">DSM 43161</strain>
    </source>
</reference>
<dbReference type="EMBL" id="FOWE01000009">
    <property type="protein sequence ID" value="SFO46972.1"/>
    <property type="molecule type" value="Genomic_DNA"/>
</dbReference>
<dbReference type="InterPro" id="IPR058627">
    <property type="entry name" value="MdtA-like_C"/>
</dbReference>
<sequence>MSAVRTLVLPVLRLLVWAVIAAALVVLAFRGGGSDGGAVAGPGAPTVDLSSPTVAVARGTVSNTVSVSGTVVADAAVPVRATKAGTVRRLLVDEGADVTAGQPLLEIRWEEEVAPVTGTGPEGEPTVTPQQPRVRTATVPAPAAGRLTDLDVLVEQAVAVGDPVGAVSPGTLSVTATLTQDEQFRLLTPPATAEVTVQGGPAPFECAGLVLGAPATGDDGGDGGDGGAGGGIDPMTGMPLPAGGGAGTTARCAVPPGTTVFAGMGATMAVQAGLAEDVLVVPVTAAQGSVQNGVVWVVGPDGAQEERPVALGLTDGSVVEIREGLAEGDQVLQFVPVPDDTPVDPMTGQPMGGVGG</sequence>
<dbReference type="Pfam" id="PF25967">
    <property type="entry name" value="RND-MFP_C"/>
    <property type="match status" value="1"/>
</dbReference>
<evidence type="ECO:0000313" key="2">
    <source>
        <dbReference type="EMBL" id="SFO46972.1"/>
    </source>
</evidence>
<dbReference type="Gene3D" id="2.40.50.100">
    <property type="match status" value="1"/>
</dbReference>
<organism evidence="2 3">
    <name type="scientific">Geodermatophilus obscurus</name>
    <dbReference type="NCBI Taxonomy" id="1861"/>
    <lineage>
        <taxon>Bacteria</taxon>
        <taxon>Bacillati</taxon>
        <taxon>Actinomycetota</taxon>
        <taxon>Actinomycetes</taxon>
        <taxon>Geodermatophilales</taxon>
        <taxon>Geodermatophilaceae</taxon>
        <taxon>Geodermatophilus</taxon>
    </lineage>
</organism>
<evidence type="ECO:0000259" key="1">
    <source>
        <dbReference type="Pfam" id="PF25967"/>
    </source>
</evidence>
<accession>A0A1I5HFC8</accession>
<dbReference type="Gene3D" id="2.40.420.20">
    <property type="match status" value="1"/>
</dbReference>
<dbReference type="PANTHER" id="PTHR30469">
    <property type="entry name" value="MULTIDRUG RESISTANCE PROTEIN MDTA"/>
    <property type="match status" value="1"/>
</dbReference>
<proteinExistence type="predicted"/>
<dbReference type="Proteomes" id="UP000183642">
    <property type="component" value="Unassembled WGS sequence"/>
</dbReference>
<dbReference type="GO" id="GO:1990281">
    <property type="term" value="C:efflux pump complex"/>
    <property type="evidence" value="ECO:0007669"/>
    <property type="project" value="TreeGrafter"/>
</dbReference>
<keyword evidence="3" id="KW-1185">Reference proteome</keyword>